<dbReference type="SUPFAM" id="SSF51445">
    <property type="entry name" value="(Trans)glycosidases"/>
    <property type="match status" value="1"/>
</dbReference>
<dbReference type="InterPro" id="IPR036962">
    <property type="entry name" value="Glyco_hydro_3_N_sf"/>
</dbReference>
<dbReference type="Gene3D" id="2.60.40.10">
    <property type="entry name" value="Immunoglobulins"/>
    <property type="match status" value="1"/>
</dbReference>
<dbReference type="Pfam" id="PF01915">
    <property type="entry name" value="Glyco_hydro_3_C"/>
    <property type="match status" value="1"/>
</dbReference>
<dbReference type="InterPro" id="IPR026891">
    <property type="entry name" value="Fn3-like"/>
</dbReference>
<evidence type="ECO:0000313" key="8">
    <source>
        <dbReference type="Proteomes" id="UP000774570"/>
    </source>
</evidence>
<dbReference type="EMBL" id="JAIBOA010000033">
    <property type="protein sequence ID" value="MBW8487346.1"/>
    <property type="molecule type" value="Genomic_DNA"/>
</dbReference>
<dbReference type="InterPro" id="IPR036881">
    <property type="entry name" value="Glyco_hydro_3_C_sf"/>
</dbReference>
<feature type="domain" description="Fibronectin type III-like" evidence="6">
    <location>
        <begin position="674"/>
        <end position="741"/>
    </location>
</feature>
<accession>A0ABS7G4E0</accession>
<dbReference type="PROSITE" id="PS00775">
    <property type="entry name" value="GLYCOSYL_HYDROL_F3"/>
    <property type="match status" value="1"/>
</dbReference>
<feature type="chain" id="PRO_5045600633" evidence="5">
    <location>
        <begin position="31"/>
        <end position="759"/>
    </location>
</feature>
<dbReference type="GO" id="GO:0016787">
    <property type="term" value="F:hydrolase activity"/>
    <property type="evidence" value="ECO:0007669"/>
    <property type="project" value="UniProtKB-KW"/>
</dbReference>
<dbReference type="PROSITE" id="PS51318">
    <property type="entry name" value="TAT"/>
    <property type="match status" value="1"/>
</dbReference>
<dbReference type="InterPro" id="IPR019800">
    <property type="entry name" value="Glyco_hydro_3_AS"/>
</dbReference>
<comment type="similarity">
    <text evidence="1 4">Belongs to the glycosyl hydrolase 3 family.</text>
</comment>
<evidence type="ECO:0000256" key="2">
    <source>
        <dbReference type="ARBA" id="ARBA00022801"/>
    </source>
</evidence>
<reference evidence="7 8" key="1">
    <citation type="submission" date="2021-07" db="EMBL/GenBank/DDBJ databases">
        <title>Actinomadura sp. PM05-2 isolated from lichen.</title>
        <authorList>
            <person name="Somphong A."/>
            <person name="Phongsopitanun W."/>
            <person name="Tanasupawat S."/>
            <person name="Peongsungnone V."/>
        </authorList>
    </citation>
    <scope>NUCLEOTIDE SEQUENCE [LARGE SCALE GENOMIC DNA]</scope>
    <source>
        <strain evidence="7 8">PM05-2</strain>
    </source>
</reference>
<protein>
    <submittedName>
        <fullName evidence="7">Glycoside hydrolase family 3 C-terminal domain-containing protein</fullName>
    </submittedName>
</protein>
<proteinExistence type="inferred from homology"/>
<evidence type="ECO:0000256" key="3">
    <source>
        <dbReference type="ARBA" id="ARBA00023277"/>
    </source>
</evidence>
<dbReference type="PRINTS" id="PR00133">
    <property type="entry name" value="GLHYDRLASE3"/>
</dbReference>
<keyword evidence="2 4" id="KW-0378">Hydrolase</keyword>
<evidence type="ECO:0000256" key="1">
    <source>
        <dbReference type="ARBA" id="ARBA00005336"/>
    </source>
</evidence>
<dbReference type="Proteomes" id="UP000774570">
    <property type="component" value="Unassembled WGS sequence"/>
</dbReference>
<evidence type="ECO:0000313" key="7">
    <source>
        <dbReference type="EMBL" id="MBW8487346.1"/>
    </source>
</evidence>
<comment type="caution">
    <text evidence="7">The sequence shown here is derived from an EMBL/GenBank/DDBJ whole genome shotgun (WGS) entry which is preliminary data.</text>
</comment>
<dbReference type="InterPro" id="IPR002772">
    <property type="entry name" value="Glyco_hydro_3_C"/>
</dbReference>
<evidence type="ECO:0000256" key="5">
    <source>
        <dbReference type="SAM" id="SignalP"/>
    </source>
</evidence>
<keyword evidence="3" id="KW-0119">Carbohydrate metabolism</keyword>
<name>A0ABS7G4E0_9ACTN</name>
<dbReference type="SUPFAM" id="SSF52279">
    <property type="entry name" value="Beta-D-glucan exohydrolase, C-terminal domain"/>
    <property type="match status" value="1"/>
</dbReference>
<feature type="signal peptide" evidence="5">
    <location>
        <begin position="1"/>
        <end position="30"/>
    </location>
</feature>
<evidence type="ECO:0000256" key="4">
    <source>
        <dbReference type="RuleBase" id="RU361161"/>
    </source>
</evidence>
<dbReference type="Gene3D" id="3.40.50.1700">
    <property type="entry name" value="Glycoside hydrolase family 3 C-terminal domain"/>
    <property type="match status" value="1"/>
</dbReference>
<dbReference type="PANTHER" id="PTHR42715">
    <property type="entry name" value="BETA-GLUCOSIDASE"/>
    <property type="match status" value="1"/>
</dbReference>
<keyword evidence="8" id="KW-1185">Reference proteome</keyword>
<dbReference type="PANTHER" id="PTHR42715:SF10">
    <property type="entry name" value="BETA-GLUCOSIDASE"/>
    <property type="match status" value="1"/>
</dbReference>
<sequence length="759" mass="79624">MIHPSSPRPRRSLALALAAAAAAATVTVPAPQAAASAARCPWTSGGTPESRARRLVAAMTLDDEIRMVTGIGLYNPASPNRGASGVIPGNPALCVPDLVLNDSSGGIGFQQKGTTAFPQGIAQGATWDPALIRAYGGVLADEAMRKGVNVVLGPGMNMARNPRSGRNLEYAGEDPYLTGRMAAGLVRGIQSRPVIATAKHFLLNEQEYDRNTSSSEVDERTLREIYLPPFQDALDAGAGSVMCSYNRVASVHACENKPLLHDLLKDELGFDGFVMSDWGATHSTAPSANAGLDMEMAGDGYFGVSQLQPAAWGAKLKAAVTAGTVPRSRLDDMVRRIATPMFRLGLFEHPPVPGSVADARTATTPASLAMAGRIAREGSVLLKNSGGLLPLAPSARRIAVIGLPASRTGARLASQGFGSNHVPTFGLQPGVTAPLDALRDRAARGGAKVVYDGGALPALAAARARDADVAIVFVHNAETEGNDRADLKPHQAVCNPFLAAVPVPNFSQCLRIPGDQDALVSAVAKANPNTVVVLQNGGPLEMPWLGSVRSVVENWYPGQVDGDAIAALLFGDADFSGKLPVTFPRKLADGPLRTKAQYPGVTDAAGVPHSTYSEKLLIGYRWYQARNIQPLFPFGYGLSYTRFAHSDLRVTPAAGGGATVTAKVTNTGRRTGADVTQVYLRFPASTGEPPLQLKGFDRTTLEPGQTATVTVRLDARAFAVWKNGAWTTAPGCYRVHVGDSSANLPLTAPLARAGGTCTR</sequence>
<gene>
    <name evidence="7" type="ORF">K1Y72_33685</name>
</gene>
<dbReference type="InterPro" id="IPR017853">
    <property type="entry name" value="GH"/>
</dbReference>
<dbReference type="Pfam" id="PF00933">
    <property type="entry name" value="Glyco_hydro_3"/>
    <property type="match status" value="1"/>
</dbReference>
<keyword evidence="4" id="KW-0326">Glycosidase</keyword>
<keyword evidence="5" id="KW-0732">Signal</keyword>
<evidence type="ECO:0000259" key="6">
    <source>
        <dbReference type="SMART" id="SM01217"/>
    </source>
</evidence>
<dbReference type="Gene3D" id="3.20.20.300">
    <property type="entry name" value="Glycoside hydrolase, family 3, N-terminal domain"/>
    <property type="match status" value="1"/>
</dbReference>
<dbReference type="InterPro" id="IPR001764">
    <property type="entry name" value="Glyco_hydro_3_N"/>
</dbReference>
<dbReference type="InterPro" id="IPR013783">
    <property type="entry name" value="Ig-like_fold"/>
</dbReference>
<dbReference type="Pfam" id="PF14310">
    <property type="entry name" value="Fn3-like"/>
    <property type="match status" value="1"/>
</dbReference>
<dbReference type="SMART" id="SM01217">
    <property type="entry name" value="Fn3_like"/>
    <property type="match status" value="1"/>
</dbReference>
<dbReference type="RefSeq" id="WP_220170584.1">
    <property type="nucleotide sequence ID" value="NZ_JAIBOA010000033.1"/>
</dbReference>
<dbReference type="InterPro" id="IPR006311">
    <property type="entry name" value="TAT_signal"/>
</dbReference>
<dbReference type="InterPro" id="IPR050288">
    <property type="entry name" value="Cellulose_deg_GH3"/>
</dbReference>
<organism evidence="7 8">
    <name type="scientific">Actinomadura parmotrematis</name>
    <dbReference type="NCBI Taxonomy" id="2864039"/>
    <lineage>
        <taxon>Bacteria</taxon>
        <taxon>Bacillati</taxon>
        <taxon>Actinomycetota</taxon>
        <taxon>Actinomycetes</taxon>
        <taxon>Streptosporangiales</taxon>
        <taxon>Thermomonosporaceae</taxon>
        <taxon>Actinomadura</taxon>
    </lineage>
</organism>